<dbReference type="EMBL" id="PVNG01000006">
    <property type="protein sequence ID" value="PRX66131.1"/>
    <property type="molecule type" value="Genomic_DNA"/>
</dbReference>
<dbReference type="RefSeq" id="WP_181307449.1">
    <property type="nucleotide sequence ID" value="NZ_PVNG01000006.1"/>
</dbReference>
<evidence type="ECO:0000313" key="2">
    <source>
        <dbReference type="EMBL" id="PRX66131.1"/>
    </source>
</evidence>
<keyword evidence="1" id="KW-1133">Transmembrane helix</keyword>
<feature type="transmembrane region" description="Helical" evidence="1">
    <location>
        <begin position="28"/>
        <end position="45"/>
    </location>
</feature>
<accession>A0A2T0N2F6</accession>
<dbReference type="AlphaFoldDB" id="A0A2T0N2F6"/>
<comment type="caution">
    <text evidence="2">The sequence shown here is derived from an EMBL/GenBank/DDBJ whole genome shotgun (WGS) entry which is preliminary data.</text>
</comment>
<dbReference type="Proteomes" id="UP000238312">
    <property type="component" value="Unassembled WGS sequence"/>
</dbReference>
<sequence length="57" mass="6778">MHNLLPMPWIIDVWSLCLNPLWDRERPWISVIPVTVVILVLLVCGQMQPTWEVHIYL</sequence>
<evidence type="ECO:0000256" key="1">
    <source>
        <dbReference type="SAM" id="Phobius"/>
    </source>
</evidence>
<keyword evidence="3" id="KW-1185">Reference proteome</keyword>
<reference evidence="2 3" key="1">
    <citation type="submission" date="2018-03" db="EMBL/GenBank/DDBJ databases">
        <title>Genomic Encyclopedia of Type Strains, Phase III (KMG-III): the genomes of soil and plant-associated and newly described type strains.</title>
        <authorList>
            <person name="Whitman W."/>
        </authorList>
    </citation>
    <scope>NUCLEOTIDE SEQUENCE [LARGE SCALE GENOMIC DNA]</scope>
    <source>
        <strain evidence="2 3">CGMCC 4.7104</strain>
    </source>
</reference>
<protein>
    <submittedName>
        <fullName evidence="2">Uncharacterized protein</fullName>
    </submittedName>
</protein>
<keyword evidence="1" id="KW-0812">Transmembrane</keyword>
<gene>
    <name evidence="2" type="ORF">B0I32_106267</name>
</gene>
<name>A0A2T0N2F6_9ACTN</name>
<proteinExistence type="predicted"/>
<organism evidence="2 3">
    <name type="scientific">Nonomuraea fuscirosea</name>
    <dbReference type="NCBI Taxonomy" id="1291556"/>
    <lineage>
        <taxon>Bacteria</taxon>
        <taxon>Bacillati</taxon>
        <taxon>Actinomycetota</taxon>
        <taxon>Actinomycetes</taxon>
        <taxon>Streptosporangiales</taxon>
        <taxon>Streptosporangiaceae</taxon>
        <taxon>Nonomuraea</taxon>
    </lineage>
</organism>
<keyword evidence="1" id="KW-0472">Membrane</keyword>
<evidence type="ECO:0000313" key="3">
    <source>
        <dbReference type="Proteomes" id="UP000238312"/>
    </source>
</evidence>